<evidence type="ECO:0000256" key="11">
    <source>
        <dbReference type="ARBA" id="ARBA00022884"/>
    </source>
</evidence>
<comment type="similarity">
    <text evidence="4">Belongs to the CAF1 family.</text>
</comment>
<evidence type="ECO:0000256" key="3">
    <source>
        <dbReference type="ARBA" id="ARBA00004496"/>
    </source>
</evidence>
<proteinExistence type="inferred from homology"/>
<keyword evidence="10" id="KW-0269">Exonuclease</keyword>
<dbReference type="InterPro" id="IPR036397">
    <property type="entry name" value="RNaseH_sf"/>
</dbReference>
<evidence type="ECO:0000256" key="15">
    <source>
        <dbReference type="SAM" id="MobiDB-lite"/>
    </source>
</evidence>
<dbReference type="InterPro" id="IPR039637">
    <property type="entry name" value="CNOT7/CNOT8/Pop2"/>
</dbReference>
<evidence type="ECO:0000256" key="10">
    <source>
        <dbReference type="ARBA" id="ARBA00022839"/>
    </source>
</evidence>
<evidence type="ECO:0000256" key="9">
    <source>
        <dbReference type="ARBA" id="ARBA00022801"/>
    </source>
</evidence>
<dbReference type="PANTHER" id="PTHR10797">
    <property type="entry name" value="CCR4-NOT TRANSCRIPTION COMPLEX SUBUNIT"/>
    <property type="match status" value="1"/>
</dbReference>
<feature type="compositionally biased region" description="Low complexity" evidence="15">
    <location>
        <begin position="224"/>
        <end position="243"/>
    </location>
</feature>
<evidence type="ECO:0000256" key="14">
    <source>
        <dbReference type="ARBA" id="ARBA00023242"/>
    </source>
</evidence>
<evidence type="ECO:0000313" key="16">
    <source>
        <dbReference type="EMBL" id="WAQ97976.1"/>
    </source>
</evidence>
<comment type="subcellular location">
    <subcellularLocation>
        <location evidence="3">Cytoplasm</location>
    </subcellularLocation>
    <subcellularLocation>
        <location evidence="2">Nucleus</location>
    </subcellularLocation>
</comment>
<keyword evidence="12" id="KW-0805">Transcription regulation</keyword>
<name>A0ABY7DLZ5_MYAAR</name>
<evidence type="ECO:0000256" key="5">
    <source>
        <dbReference type="ARBA" id="ARBA00012161"/>
    </source>
</evidence>
<dbReference type="Proteomes" id="UP001164746">
    <property type="component" value="Chromosome 3"/>
</dbReference>
<evidence type="ECO:0000256" key="6">
    <source>
        <dbReference type="ARBA" id="ARBA00022490"/>
    </source>
</evidence>
<keyword evidence="13" id="KW-0804">Transcription</keyword>
<sequence>MPSVAQVECGIKDVWVTNLDEEFRKVRQIIQHYKYVAMDTEFPGVVARPIGEFRSTADYQYQLEDMYAQESIDLLQKSGIQFKKHEEEGIDIFTFAEMLMTSGIVLSDQLPEEEEEFFSMIKLYFHNIYDVKYLMKSCKNLKGGLQEVAEQLEIERIGPQHQAGSDSLLTGAAFFKMREMFFEDNIDDGKYSGHLYGLGTSYVQNGTGYDSTAYVTNSSTPTFTSGNSVSNSNDNSSTPVPSS</sequence>
<dbReference type="InterPro" id="IPR006941">
    <property type="entry name" value="RNase_CAF1"/>
</dbReference>
<organism evidence="16 17">
    <name type="scientific">Mya arenaria</name>
    <name type="common">Soft-shell clam</name>
    <dbReference type="NCBI Taxonomy" id="6604"/>
    <lineage>
        <taxon>Eukaryota</taxon>
        <taxon>Metazoa</taxon>
        <taxon>Spiralia</taxon>
        <taxon>Lophotrochozoa</taxon>
        <taxon>Mollusca</taxon>
        <taxon>Bivalvia</taxon>
        <taxon>Autobranchia</taxon>
        <taxon>Heteroconchia</taxon>
        <taxon>Euheterodonta</taxon>
        <taxon>Imparidentia</taxon>
        <taxon>Neoheterodontei</taxon>
        <taxon>Myida</taxon>
        <taxon>Myoidea</taxon>
        <taxon>Myidae</taxon>
        <taxon>Mya</taxon>
    </lineage>
</organism>
<keyword evidence="9" id="KW-0378">Hydrolase</keyword>
<evidence type="ECO:0000256" key="12">
    <source>
        <dbReference type="ARBA" id="ARBA00023015"/>
    </source>
</evidence>
<protein>
    <recommendedName>
        <fullName evidence="5">poly(A)-specific ribonuclease</fullName>
        <ecNumber evidence="5">3.1.13.4</ecNumber>
    </recommendedName>
</protein>
<keyword evidence="14" id="KW-0539">Nucleus</keyword>
<evidence type="ECO:0000256" key="1">
    <source>
        <dbReference type="ARBA" id="ARBA00001663"/>
    </source>
</evidence>
<keyword evidence="7" id="KW-0540">Nuclease</keyword>
<dbReference type="SUPFAM" id="SSF53098">
    <property type="entry name" value="Ribonuclease H-like"/>
    <property type="match status" value="1"/>
</dbReference>
<evidence type="ECO:0000256" key="8">
    <source>
        <dbReference type="ARBA" id="ARBA00022723"/>
    </source>
</evidence>
<feature type="region of interest" description="Disordered" evidence="15">
    <location>
        <begin position="222"/>
        <end position="243"/>
    </location>
</feature>
<keyword evidence="6" id="KW-0963">Cytoplasm</keyword>
<dbReference type="EC" id="3.1.13.4" evidence="5"/>
<keyword evidence="11" id="KW-0694">RNA-binding</keyword>
<evidence type="ECO:0000256" key="13">
    <source>
        <dbReference type="ARBA" id="ARBA00023163"/>
    </source>
</evidence>
<evidence type="ECO:0000256" key="4">
    <source>
        <dbReference type="ARBA" id="ARBA00008372"/>
    </source>
</evidence>
<dbReference type="EMBL" id="CP111014">
    <property type="protein sequence ID" value="WAQ97976.1"/>
    <property type="molecule type" value="Genomic_DNA"/>
</dbReference>
<dbReference type="InterPro" id="IPR012337">
    <property type="entry name" value="RNaseH-like_sf"/>
</dbReference>
<accession>A0ABY7DLZ5</accession>
<reference evidence="16" key="1">
    <citation type="submission" date="2022-11" db="EMBL/GenBank/DDBJ databases">
        <title>Centuries of genome instability and evolution in soft-shell clam transmissible cancer (bioRxiv).</title>
        <authorList>
            <person name="Hart S.F.M."/>
            <person name="Yonemitsu M.A."/>
            <person name="Giersch R.M."/>
            <person name="Beal B.F."/>
            <person name="Arriagada G."/>
            <person name="Davis B.W."/>
            <person name="Ostrander E.A."/>
            <person name="Goff S.P."/>
            <person name="Metzger M.J."/>
        </authorList>
    </citation>
    <scope>NUCLEOTIDE SEQUENCE</scope>
    <source>
        <strain evidence="16">MELC-2E11</strain>
        <tissue evidence="16">Siphon/mantle</tissue>
    </source>
</reference>
<keyword evidence="17" id="KW-1185">Reference proteome</keyword>
<evidence type="ECO:0000256" key="7">
    <source>
        <dbReference type="ARBA" id="ARBA00022722"/>
    </source>
</evidence>
<dbReference type="Pfam" id="PF04857">
    <property type="entry name" value="CAF1"/>
    <property type="match status" value="1"/>
</dbReference>
<evidence type="ECO:0000256" key="2">
    <source>
        <dbReference type="ARBA" id="ARBA00004123"/>
    </source>
</evidence>
<evidence type="ECO:0000313" key="17">
    <source>
        <dbReference type="Proteomes" id="UP001164746"/>
    </source>
</evidence>
<dbReference type="Gene3D" id="3.30.420.10">
    <property type="entry name" value="Ribonuclease H-like superfamily/Ribonuclease H"/>
    <property type="match status" value="3"/>
</dbReference>
<keyword evidence="8" id="KW-0479">Metal-binding</keyword>
<gene>
    <name evidence="16" type="ORF">MAR_022349</name>
</gene>
<comment type="catalytic activity">
    <reaction evidence="1">
        <text>Exonucleolytic cleavage of poly(A) to 5'-AMP.</text>
        <dbReference type="EC" id="3.1.13.4"/>
    </reaction>
</comment>